<evidence type="ECO:0000256" key="1">
    <source>
        <dbReference type="SAM" id="MobiDB-lite"/>
    </source>
</evidence>
<protein>
    <submittedName>
        <fullName evidence="2">Uncharacterized protein</fullName>
    </submittedName>
</protein>
<evidence type="ECO:0000313" key="2">
    <source>
        <dbReference type="EMBL" id="GAA4807957.1"/>
    </source>
</evidence>
<dbReference type="Proteomes" id="UP001501265">
    <property type="component" value="Unassembled WGS sequence"/>
</dbReference>
<gene>
    <name evidence="2" type="ORF">GCM10023220_42840</name>
</gene>
<reference evidence="3" key="1">
    <citation type="journal article" date="2019" name="Int. J. Syst. Evol. Microbiol.">
        <title>The Global Catalogue of Microorganisms (GCM) 10K type strain sequencing project: providing services to taxonomists for standard genome sequencing and annotation.</title>
        <authorList>
            <consortium name="The Broad Institute Genomics Platform"/>
            <consortium name="The Broad Institute Genome Sequencing Center for Infectious Disease"/>
            <person name="Wu L."/>
            <person name="Ma J."/>
        </authorList>
    </citation>
    <scope>NUCLEOTIDE SEQUENCE [LARGE SCALE GENOMIC DNA]</scope>
    <source>
        <strain evidence="3">JCM 18081</strain>
    </source>
</reference>
<feature type="region of interest" description="Disordered" evidence="1">
    <location>
        <begin position="159"/>
        <end position="182"/>
    </location>
</feature>
<organism evidence="2 3">
    <name type="scientific">Streptomyces ziwulingensis</name>
    <dbReference type="NCBI Taxonomy" id="1045501"/>
    <lineage>
        <taxon>Bacteria</taxon>
        <taxon>Bacillati</taxon>
        <taxon>Actinomycetota</taxon>
        <taxon>Actinomycetes</taxon>
        <taxon>Kitasatosporales</taxon>
        <taxon>Streptomycetaceae</taxon>
        <taxon>Streptomyces</taxon>
    </lineage>
</organism>
<accession>A0ABP9CCR7</accession>
<comment type="caution">
    <text evidence="2">The sequence shown here is derived from an EMBL/GenBank/DDBJ whole genome shotgun (WGS) entry which is preliminary data.</text>
</comment>
<proteinExistence type="predicted"/>
<sequence length="182" mass="19337">MSYRFAKVYRPEHSNPAIGNAVLHLATRRWLLALDRVQRGGHAPLGSGGLQLILTNEKGEPHTPSRYRQARGNLIEAGMPAPSASARCLLIPSTVASTDVPPKKRLEECDNIAKGREPVSLRGMGAWCGVFGSPAGGRRYGDLASALLSRCVFSLPGRVREGHPSRRSAAAAGATGPSPHVT</sequence>
<dbReference type="EMBL" id="BAABIG010000043">
    <property type="protein sequence ID" value="GAA4807957.1"/>
    <property type="molecule type" value="Genomic_DNA"/>
</dbReference>
<name>A0ABP9CCR7_9ACTN</name>
<keyword evidence="3" id="KW-1185">Reference proteome</keyword>
<feature type="compositionally biased region" description="Low complexity" evidence="1">
    <location>
        <begin position="167"/>
        <end position="182"/>
    </location>
</feature>
<evidence type="ECO:0000313" key="3">
    <source>
        <dbReference type="Proteomes" id="UP001501265"/>
    </source>
</evidence>
<dbReference type="RefSeq" id="WP_345621550.1">
    <property type="nucleotide sequence ID" value="NZ_BAABIG010000043.1"/>
</dbReference>